<dbReference type="PANTHER" id="PTHR23333:SF4">
    <property type="entry name" value="UBX DOMAIN-CONTAINING PROTEIN 11"/>
    <property type="match status" value="1"/>
</dbReference>
<name>A0A1S3JFB3_LINAN</name>
<dbReference type="InterPro" id="IPR000626">
    <property type="entry name" value="Ubiquitin-like_dom"/>
</dbReference>
<accession>A0A1S3JFB3</accession>
<sequence length="514" mass="57840">MSSPLSSLKKPKKSPLTPTGSRNVPFRHPEYTEDESKLLEEITTNISTSKNKQRLDPFGGGLPKLKDTTTSKPTKTVSAPSDMDLMATMMSRISIMEQKIQFQAKEINEKEKKIKILEDKLRILQKAKNDDKPGRVAELEKKCLLLQQQIHEMDAFLMDYGMVWVGDKSNPDSEKYYDEDEAFDAMSDSDEPTSMWRPETSYSNQEFKVDYDLIVENINELNAIAGEGVAKIQHTTGGARLKIPDPVQLTLYANGILMFSGPFRPFTDPLTQQCVQDLMDGYFPGELQIRYPDGVPFILTDKRNVHFKDKRNTDVFKGTGQLLGGDTKPSRLVPSNIQDINKATNTTKAQHQENRIEESEVPGPKLTVDQFLHRLPQNVIKNGKVIDIRGSIANTVGGKGEDKQNSVTLVETDVVKEMKERLDMDQSSRPPSARNLTTLRIKSESGDQTYILKMKSTDTIGKVRQYLDNQRPRGAEPYKILTAYPNKVYDDNSATLEKCGLVPNAALHLRAVKP</sequence>
<reference evidence="16" key="1">
    <citation type="submission" date="2025-08" db="UniProtKB">
        <authorList>
            <consortium name="RefSeq"/>
        </authorList>
    </citation>
    <scope>IDENTIFICATION</scope>
    <source>
        <tissue evidence="16">Gonads</tissue>
    </source>
</reference>
<evidence type="ECO:0000259" key="12">
    <source>
        <dbReference type="PROSITE" id="PS50033"/>
    </source>
</evidence>
<organism evidence="15 16">
    <name type="scientific">Lingula anatina</name>
    <name type="common">Brachiopod</name>
    <name type="synonym">Lingula unguis</name>
    <dbReference type="NCBI Taxonomy" id="7574"/>
    <lineage>
        <taxon>Eukaryota</taxon>
        <taxon>Metazoa</taxon>
        <taxon>Spiralia</taxon>
        <taxon>Lophotrochozoa</taxon>
        <taxon>Brachiopoda</taxon>
        <taxon>Linguliformea</taxon>
        <taxon>Lingulata</taxon>
        <taxon>Lingulida</taxon>
        <taxon>Linguloidea</taxon>
        <taxon>Lingulidae</taxon>
        <taxon>Lingula</taxon>
    </lineage>
</organism>
<dbReference type="InterPro" id="IPR036241">
    <property type="entry name" value="NSFL1C_SEP_dom_sf"/>
</dbReference>
<dbReference type="PROSITE" id="PS50053">
    <property type="entry name" value="UBIQUITIN_2"/>
    <property type="match status" value="1"/>
</dbReference>
<feature type="region of interest" description="Disordered" evidence="11">
    <location>
        <begin position="1"/>
        <end position="35"/>
    </location>
</feature>
<evidence type="ECO:0000256" key="1">
    <source>
        <dbReference type="ARBA" id="ARBA00004245"/>
    </source>
</evidence>
<evidence type="ECO:0000256" key="3">
    <source>
        <dbReference type="ARBA" id="ARBA00023054"/>
    </source>
</evidence>
<keyword evidence="3 10" id="KW-0175">Coiled coil</keyword>
<dbReference type="RefSeq" id="XP_013409102.1">
    <property type="nucleotide sequence ID" value="XM_013553648.1"/>
</dbReference>
<dbReference type="PROSITE" id="PS50033">
    <property type="entry name" value="UBX"/>
    <property type="match status" value="1"/>
</dbReference>
<evidence type="ECO:0000256" key="4">
    <source>
        <dbReference type="ARBA" id="ARBA00023212"/>
    </source>
</evidence>
<dbReference type="SUPFAM" id="SSF102848">
    <property type="entry name" value="NSFL1 (p97 ATPase) cofactor p47, SEP domain"/>
    <property type="match status" value="1"/>
</dbReference>
<comment type="function">
    <text evidence="5">May be involved in the reorganization of actin cytoskeleton mediated by RND1, RND2 and RND3. Promotes RHOA activation mediated by GNA12 and GNA13.</text>
</comment>
<dbReference type="STRING" id="7574.A0A1S3JFB3"/>
<feature type="domain" description="Ubiquitin-like" evidence="13">
    <location>
        <begin position="437"/>
        <end position="514"/>
    </location>
</feature>
<dbReference type="GO" id="GO:0043130">
    <property type="term" value="F:ubiquitin binding"/>
    <property type="evidence" value="ECO:0007669"/>
    <property type="project" value="TreeGrafter"/>
</dbReference>
<dbReference type="InterPro" id="IPR001012">
    <property type="entry name" value="UBX_dom"/>
</dbReference>
<evidence type="ECO:0000259" key="14">
    <source>
        <dbReference type="PROSITE" id="PS51399"/>
    </source>
</evidence>
<dbReference type="Gene3D" id="3.30.420.210">
    <property type="entry name" value="SEP domain"/>
    <property type="match status" value="1"/>
</dbReference>
<dbReference type="InterPro" id="IPR012989">
    <property type="entry name" value="SEP_domain"/>
</dbReference>
<proteinExistence type="predicted"/>
<evidence type="ECO:0000313" key="16">
    <source>
        <dbReference type="RefSeq" id="XP_013409102.1"/>
    </source>
</evidence>
<evidence type="ECO:0000256" key="2">
    <source>
        <dbReference type="ARBA" id="ARBA00022490"/>
    </source>
</evidence>
<feature type="coiled-coil region" evidence="10">
    <location>
        <begin position="93"/>
        <end position="127"/>
    </location>
</feature>
<dbReference type="PANTHER" id="PTHR23333">
    <property type="entry name" value="UBX DOMAIN CONTAINING PROTEIN"/>
    <property type="match status" value="1"/>
</dbReference>
<keyword evidence="2" id="KW-0963">Cytoplasm</keyword>
<evidence type="ECO:0000256" key="11">
    <source>
        <dbReference type="SAM" id="MobiDB-lite"/>
    </source>
</evidence>
<dbReference type="GO" id="GO:0005856">
    <property type="term" value="C:cytoskeleton"/>
    <property type="evidence" value="ECO:0007669"/>
    <property type="project" value="UniProtKB-SubCell"/>
</dbReference>
<dbReference type="InterPro" id="IPR029071">
    <property type="entry name" value="Ubiquitin-like_domsf"/>
</dbReference>
<dbReference type="InParanoid" id="A0A1S3JFB3"/>
<dbReference type="FunFam" id="3.30.420.210:FF:000003">
    <property type="entry name" value="UBX domain protein 11"/>
    <property type="match status" value="1"/>
</dbReference>
<dbReference type="Pfam" id="PF00789">
    <property type="entry name" value="UBX"/>
    <property type="match status" value="1"/>
</dbReference>
<dbReference type="OMA" id="DFELMSA"/>
<dbReference type="AlphaFoldDB" id="A0A1S3JFB3"/>
<evidence type="ECO:0000256" key="9">
    <source>
        <dbReference type="ARBA" id="ARBA00081109"/>
    </source>
</evidence>
<keyword evidence="15" id="KW-1185">Reference proteome</keyword>
<dbReference type="GO" id="GO:0043161">
    <property type="term" value="P:proteasome-mediated ubiquitin-dependent protein catabolic process"/>
    <property type="evidence" value="ECO:0007669"/>
    <property type="project" value="TreeGrafter"/>
</dbReference>
<evidence type="ECO:0000313" key="15">
    <source>
        <dbReference type="Proteomes" id="UP000085678"/>
    </source>
</evidence>
<dbReference type="Pfam" id="PF08059">
    <property type="entry name" value="SEP"/>
    <property type="match status" value="1"/>
</dbReference>
<dbReference type="CDD" id="cd17077">
    <property type="entry name" value="UBX_UBXN11"/>
    <property type="match status" value="1"/>
</dbReference>
<dbReference type="SUPFAM" id="SSF54236">
    <property type="entry name" value="Ubiquitin-like"/>
    <property type="match status" value="1"/>
</dbReference>
<dbReference type="OrthoDB" id="25887at2759"/>
<evidence type="ECO:0000256" key="6">
    <source>
        <dbReference type="ARBA" id="ARBA00062345"/>
    </source>
</evidence>
<gene>
    <name evidence="16" type="primary">LOC106172768</name>
</gene>
<feature type="domain" description="UBX" evidence="12">
    <location>
        <begin position="432"/>
        <end position="509"/>
    </location>
</feature>
<dbReference type="GeneID" id="106172768"/>
<evidence type="ECO:0000256" key="5">
    <source>
        <dbReference type="ARBA" id="ARBA00059434"/>
    </source>
</evidence>
<feature type="region of interest" description="Disordered" evidence="11">
    <location>
        <begin position="48"/>
        <end position="79"/>
    </location>
</feature>
<feature type="compositionally biased region" description="Polar residues" evidence="11">
    <location>
        <begin position="70"/>
        <end position="79"/>
    </location>
</feature>
<dbReference type="Proteomes" id="UP000085678">
    <property type="component" value="Unplaced"/>
</dbReference>
<keyword evidence="4" id="KW-0206">Cytoskeleton</keyword>
<comment type="subunit">
    <text evidence="6">Interacts with GNA12, GNA13, RND1, RND2 and RND3.</text>
</comment>
<protein>
    <recommendedName>
        <fullName evidence="7">UBX domain-containing protein 11</fullName>
    </recommendedName>
    <alternativeName>
        <fullName evidence="9">Socius</fullName>
    </alternativeName>
    <alternativeName>
        <fullName evidence="8">UBX domain-containing protein 5</fullName>
    </alternativeName>
</protein>
<dbReference type="KEGG" id="lak:106172768"/>
<evidence type="ECO:0000259" key="13">
    <source>
        <dbReference type="PROSITE" id="PS50053"/>
    </source>
</evidence>
<dbReference type="Gene3D" id="3.10.20.90">
    <property type="entry name" value="Phosphatidylinositol 3-kinase Catalytic Subunit, Chain A, domain 1"/>
    <property type="match status" value="1"/>
</dbReference>
<evidence type="ECO:0000256" key="7">
    <source>
        <dbReference type="ARBA" id="ARBA00073759"/>
    </source>
</evidence>
<feature type="domain" description="SEP" evidence="14">
    <location>
        <begin position="244"/>
        <end position="308"/>
    </location>
</feature>
<dbReference type="PROSITE" id="PS51399">
    <property type="entry name" value="SEP"/>
    <property type="match status" value="1"/>
</dbReference>
<evidence type="ECO:0000256" key="8">
    <source>
        <dbReference type="ARBA" id="ARBA00075811"/>
    </source>
</evidence>
<comment type="subcellular location">
    <subcellularLocation>
        <location evidence="1">Cytoplasm</location>
        <location evidence="1">Cytoskeleton</location>
    </subcellularLocation>
</comment>
<evidence type="ECO:0000256" key="10">
    <source>
        <dbReference type="SAM" id="Coils"/>
    </source>
</evidence>